<sequence length="267" mass="30485">MPNAQDAPMTVTTILNVGSTGSGKTTGLLTLPGKKFIYIFDPNALATLRGHNVEYETFIPEHLDLDAVTLRANTRDNISKAPTPKTYIEFENHFEKGIESNYFDQFNIIGLDSITTLQDVVMDRIMHLNGRFGKQPEMTDYVATTNTIIKIFRTLLSFNKIVYVTGHIEYKQEEATSKMLNVMDFIGRLRRRLPILFSEVWLSYGDPDKEEKMHYFVRTQQDRYNPYLRCSSRFIDPVEDVTVDWDKPLEGQGIGGLLERVTIAEGG</sequence>
<name>A0A0F9D2U4_9ZZZZ</name>
<organism evidence="1">
    <name type="scientific">marine sediment metagenome</name>
    <dbReference type="NCBI Taxonomy" id="412755"/>
    <lineage>
        <taxon>unclassified sequences</taxon>
        <taxon>metagenomes</taxon>
        <taxon>ecological metagenomes</taxon>
    </lineage>
</organism>
<dbReference type="EMBL" id="LAZR01043711">
    <property type="protein sequence ID" value="KKL06423.1"/>
    <property type="molecule type" value="Genomic_DNA"/>
</dbReference>
<dbReference type="AlphaFoldDB" id="A0A0F9D2U4"/>
<comment type="caution">
    <text evidence="1">The sequence shown here is derived from an EMBL/GenBank/DDBJ whole genome shotgun (WGS) entry which is preliminary data.</text>
</comment>
<proteinExistence type="predicted"/>
<dbReference type="Pfam" id="PF13479">
    <property type="entry name" value="AAA_24"/>
    <property type="match status" value="1"/>
</dbReference>
<gene>
    <name evidence="1" type="ORF">LCGC14_2596200</name>
</gene>
<reference evidence="1" key="1">
    <citation type="journal article" date="2015" name="Nature">
        <title>Complex archaea that bridge the gap between prokaryotes and eukaryotes.</title>
        <authorList>
            <person name="Spang A."/>
            <person name="Saw J.H."/>
            <person name="Jorgensen S.L."/>
            <person name="Zaremba-Niedzwiedzka K."/>
            <person name="Martijn J."/>
            <person name="Lind A.E."/>
            <person name="van Eijk R."/>
            <person name="Schleper C."/>
            <person name="Guy L."/>
            <person name="Ettema T.J."/>
        </authorList>
    </citation>
    <scope>NUCLEOTIDE SEQUENCE</scope>
</reference>
<accession>A0A0F9D2U4</accession>
<evidence type="ECO:0000313" key="1">
    <source>
        <dbReference type="EMBL" id="KKL06423.1"/>
    </source>
</evidence>
<protein>
    <submittedName>
        <fullName evidence="1">Uncharacterized protein</fullName>
    </submittedName>
</protein>